<accession>A0A5C3QDK6</accession>
<dbReference type="GO" id="GO:0030479">
    <property type="term" value="C:actin cortical patch"/>
    <property type="evidence" value="ECO:0007669"/>
    <property type="project" value="TreeGrafter"/>
</dbReference>
<dbReference type="GO" id="GO:0071933">
    <property type="term" value="F:Arp2/3 complex binding"/>
    <property type="evidence" value="ECO:0007669"/>
    <property type="project" value="TreeGrafter"/>
</dbReference>
<dbReference type="InterPro" id="IPR018556">
    <property type="entry name" value="SPIN90/Ldb17_LRD"/>
</dbReference>
<evidence type="ECO:0000313" key="4">
    <source>
        <dbReference type="Proteomes" id="UP000305067"/>
    </source>
</evidence>
<feature type="region of interest" description="Disordered" evidence="1">
    <location>
        <begin position="658"/>
        <end position="743"/>
    </location>
</feature>
<feature type="compositionally biased region" description="Low complexity" evidence="1">
    <location>
        <begin position="856"/>
        <end position="867"/>
    </location>
</feature>
<protein>
    <recommendedName>
        <fullName evidence="2">SPIN90/Ldb17 leucine-rich domain-containing protein</fullName>
    </recommendedName>
</protein>
<dbReference type="OrthoDB" id="445362at2759"/>
<proteinExistence type="predicted"/>
<feature type="compositionally biased region" description="Polar residues" evidence="1">
    <location>
        <begin position="876"/>
        <end position="887"/>
    </location>
</feature>
<feature type="domain" description="SPIN90/Ldb17 leucine-rich" evidence="2">
    <location>
        <begin position="451"/>
        <end position="602"/>
    </location>
</feature>
<dbReference type="Proteomes" id="UP000305067">
    <property type="component" value="Unassembled WGS sequence"/>
</dbReference>
<dbReference type="AlphaFoldDB" id="A0A5C3QDK6"/>
<dbReference type="InterPro" id="IPR030125">
    <property type="entry name" value="SPIN90/Ldb17"/>
</dbReference>
<feature type="compositionally biased region" description="Basic residues" evidence="1">
    <location>
        <begin position="771"/>
        <end position="782"/>
    </location>
</feature>
<dbReference type="GO" id="GO:0006897">
    <property type="term" value="P:endocytosis"/>
    <property type="evidence" value="ECO:0007669"/>
    <property type="project" value="TreeGrafter"/>
</dbReference>
<dbReference type="GO" id="GO:0000147">
    <property type="term" value="P:actin cortical patch assembly"/>
    <property type="evidence" value="ECO:0007669"/>
    <property type="project" value="TreeGrafter"/>
</dbReference>
<evidence type="ECO:0000259" key="2">
    <source>
        <dbReference type="Pfam" id="PF09431"/>
    </source>
</evidence>
<dbReference type="PANTHER" id="PTHR13357">
    <property type="entry name" value="SH3 ADAPTER PROTEIN SPIN90 NCK INTERACTING PROTEIN WITH SH3 DOMAIN"/>
    <property type="match status" value="1"/>
</dbReference>
<feature type="region of interest" description="Disordered" evidence="1">
    <location>
        <begin position="756"/>
        <end position="918"/>
    </location>
</feature>
<name>A0A5C3QDK6_9AGAR</name>
<dbReference type="Pfam" id="PF09431">
    <property type="entry name" value="SPIN90_LRD"/>
    <property type="match status" value="1"/>
</dbReference>
<evidence type="ECO:0000256" key="1">
    <source>
        <dbReference type="SAM" id="MobiDB-lite"/>
    </source>
</evidence>
<feature type="compositionally biased region" description="Polar residues" evidence="1">
    <location>
        <begin position="808"/>
        <end position="817"/>
    </location>
</feature>
<keyword evidence="4" id="KW-1185">Reference proteome</keyword>
<evidence type="ECO:0000313" key="3">
    <source>
        <dbReference type="EMBL" id="TFK99247.1"/>
    </source>
</evidence>
<feature type="compositionally biased region" description="Low complexity" evidence="1">
    <location>
        <begin position="717"/>
        <end position="730"/>
    </location>
</feature>
<sequence length="918" mass="100467">MLLSSVTSVRVTPPTIPRSLERQSSWTAQCIKRESNPRRVELMFAYGNDPGYHYPIDAWYRQTFTARIVDTSVTMARGRTTKVKDDRRTPGDGALTVKKWSSPDSVGQGQGPVSLVMPLVFMVASWTPALTCGLPGTMGLIVALGGWCGSTGSHYSAVGHNLPQGARAPATLSDLYNTGTERRRVLRERGRGMRHRLEAAETTLQLVQLSSIKDGTMQIVSPMGYSDPSSSMASLSLEQSSMSIPVEDPFGIVYVIENRQQFWSELEDMLVFPHDLSPTLVFLDSTLRRFVALCSTYHHQYLSNRLQMEHACALLLNSELFAFHSERMCDNLVEDVQNTTDPHVLLITYTVLLFYGRRRPEFFRSHRRWKPLLPLIMDHVLVEIDLDHEIEPGHVHATTAIVEAKMRSLAIMLLYEVCRLQKLDAKDLRVFDEPFVDHLFELVEQTRDVADESFNYSVIKLLVALNEQFMVAALQQQAPRAGTSESATHIENRVLRVLTRRLGSSRTFSENMIFMLNRAQPTAEDLCMQLLVLKLLYLLFNTHGTEEFFYTNDLCVLVDVFLRDLVDLDESNESLRHTYLRVLHPLLTRTQLKSRPYKRAQIVNVLESLVAQERIRDVSATTKRLVERCLGEACASSTGGGTGREEAEVDNIVTLSRERSITSAAKSGRKGGSKRGIMVQGSGPGSGPLTPLAEGPSPLAASSSVGFGSVLTPLPPTSARTAPPTRTGTPCSRRGSESSVGGGSIVGVALASSSGSSSYFPASPSLPSSPSHRHHATPAKRKGSVESAYTDSGVSYGHGHGHHHDYNSDSPSSNLTLVQPPPRLSSSSHRPGHIPRSPLASTNFAASTPDLLSPVASSATDSSNTTSMHAIGIGGSSTYPAIGSSSSGHRRTPPPVPTSGKRRKPPAVPIRTINVDAE</sequence>
<dbReference type="GO" id="GO:0051666">
    <property type="term" value="P:actin cortical patch localization"/>
    <property type="evidence" value="ECO:0007669"/>
    <property type="project" value="TreeGrafter"/>
</dbReference>
<gene>
    <name evidence="3" type="ORF">BDV98DRAFT_657383</name>
</gene>
<dbReference type="PANTHER" id="PTHR13357:SF1">
    <property type="entry name" value="NCK-INTERACTING PROTEIN WITH SH3 DOMAIN"/>
    <property type="match status" value="1"/>
</dbReference>
<feature type="compositionally biased region" description="Low complexity" evidence="1">
    <location>
        <begin position="756"/>
        <end position="770"/>
    </location>
</feature>
<dbReference type="STRING" id="1884261.A0A5C3QDK6"/>
<dbReference type="EMBL" id="ML178834">
    <property type="protein sequence ID" value="TFK99247.1"/>
    <property type="molecule type" value="Genomic_DNA"/>
</dbReference>
<reference evidence="3 4" key="1">
    <citation type="journal article" date="2019" name="Nat. Ecol. Evol.">
        <title>Megaphylogeny resolves global patterns of mushroom evolution.</title>
        <authorList>
            <person name="Varga T."/>
            <person name="Krizsan K."/>
            <person name="Foldi C."/>
            <person name="Dima B."/>
            <person name="Sanchez-Garcia M."/>
            <person name="Sanchez-Ramirez S."/>
            <person name="Szollosi G.J."/>
            <person name="Szarkandi J.G."/>
            <person name="Papp V."/>
            <person name="Albert L."/>
            <person name="Andreopoulos W."/>
            <person name="Angelini C."/>
            <person name="Antonin V."/>
            <person name="Barry K.W."/>
            <person name="Bougher N.L."/>
            <person name="Buchanan P."/>
            <person name="Buyck B."/>
            <person name="Bense V."/>
            <person name="Catcheside P."/>
            <person name="Chovatia M."/>
            <person name="Cooper J."/>
            <person name="Damon W."/>
            <person name="Desjardin D."/>
            <person name="Finy P."/>
            <person name="Geml J."/>
            <person name="Haridas S."/>
            <person name="Hughes K."/>
            <person name="Justo A."/>
            <person name="Karasinski D."/>
            <person name="Kautmanova I."/>
            <person name="Kiss B."/>
            <person name="Kocsube S."/>
            <person name="Kotiranta H."/>
            <person name="LaButti K.M."/>
            <person name="Lechner B.E."/>
            <person name="Liimatainen K."/>
            <person name="Lipzen A."/>
            <person name="Lukacs Z."/>
            <person name="Mihaltcheva S."/>
            <person name="Morgado L.N."/>
            <person name="Niskanen T."/>
            <person name="Noordeloos M.E."/>
            <person name="Ohm R.A."/>
            <person name="Ortiz-Santana B."/>
            <person name="Ovrebo C."/>
            <person name="Racz N."/>
            <person name="Riley R."/>
            <person name="Savchenko A."/>
            <person name="Shiryaev A."/>
            <person name="Soop K."/>
            <person name="Spirin V."/>
            <person name="Szebenyi C."/>
            <person name="Tomsovsky M."/>
            <person name="Tulloss R.E."/>
            <person name="Uehling J."/>
            <person name="Grigoriev I.V."/>
            <person name="Vagvolgyi C."/>
            <person name="Papp T."/>
            <person name="Martin F.M."/>
            <person name="Miettinen O."/>
            <person name="Hibbett D.S."/>
            <person name="Nagy L.G."/>
        </authorList>
    </citation>
    <scope>NUCLEOTIDE SEQUENCE [LARGE SCALE GENOMIC DNA]</scope>
    <source>
        <strain evidence="3 4">CBS 309.79</strain>
    </source>
</reference>
<feature type="region of interest" description="Disordered" evidence="1">
    <location>
        <begin position="80"/>
        <end position="107"/>
    </location>
</feature>
<organism evidence="3 4">
    <name type="scientific">Pterulicium gracile</name>
    <dbReference type="NCBI Taxonomy" id="1884261"/>
    <lineage>
        <taxon>Eukaryota</taxon>
        <taxon>Fungi</taxon>
        <taxon>Dikarya</taxon>
        <taxon>Basidiomycota</taxon>
        <taxon>Agaricomycotina</taxon>
        <taxon>Agaricomycetes</taxon>
        <taxon>Agaricomycetidae</taxon>
        <taxon>Agaricales</taxon>
        <taxon>Pleurotineae</taxon>
        <taxon>Pterulaceae</taxon>
        <taxon>Pterulicium</taxon>
    </lineage>
</organism>